<evidence type="ECO:0000313" key="13">
    <source>
        <dbReference type="Proteomes" id="UP000801492"/>
    </source>
</evidence>
<keyword evidence="6" id="KW-0010">Activator</keyword>
<keyword evidence="7" id="KW-0804">Transcription</keyword>
<evidence type="ECO:0000256" key="8">
    <source>
        <dbReference type="ARBA" id="ARBA00023242"/>
    </source>
</evidence>
<feature type="region of interest" description="Disordered" evidence="11">
    <location>
        <begin position="130"/>
        <end position="150"/>
    </location>
</feature>
<evidence type="ECO:0000256" key="10">
    <source>
        <dbReference type="SAM" id="Coils"/>
    </source>
</evidence>
<name>A0A8K0D023_IGNLU</name>
<evidence type="ECO:0000256" key="11">
    <source>
        <dbReference type="SAM" id="MobiDB-lite"/>
    </source>
</evidence>
<evidence type="ECO:0000256" key="5">
    <source>
        <dbReference type="ARBA" id="ARBA00023054"/>
    </source>
</evidence>
<feature type="compositionally biased region" description="Low complexity" evidence="11">
    <location>
        <begin position="134"/>
        <end position="147"/>
    </location>
</feature>
<dbReference type="InterPro" id="IPR021640">
    <property type="entry name" value="Mediator_Med28"/>
</dbReference>
<dbReference type="EMBL" id="VTPC01007884">
    <property type="protein sequence ID" value="KAF2893572.1"/>
    <property type="molecule type" value="Genomic_DNA"/>
</dbReference>
<comment type="subcellular location">
    <subcellularLocation>
        <location evidence="1">Nucleus</location>
    </subcellularLocation>
</comment>
<dbReference type="PANTHER" id="PTHR13512:SF2">
    <property type="entry name" value="MEDIATOR OF RNA POLYMERASE II TRANSCRIPTION SUBUNIT 28"/>
    <property type="match status" value="1"/>
</dbReference>
<keyword evidence="8" id="KW-0539">Nucleus</keyword>
<organism evidence="12 13">
    <name type="scientific">Ignelater luminosus</name>
    <name type="common">Cucubano</name>
    <name type="synonym">Pyrophorus luminosus</name>
    <dbReference type="NCBI Taxonomy" id="2038154"/>
    <lineage>
        <taxon>Eukaryota</taxon>
        <taxon>Metazoa</taxon>
        <taxon>Ecdysozoa</taxon>
        <taxon>Arthropoda</taxon>
        <taxon>Hexapoda</taxon>
        <taxon>Insecta</taxon>
        <taxon>Pterygota</taxon>
        <taxon>Neoptera</taxon>
        <taxon>Endopterygota</taxon>
        <taxon>Coleoptera</taxon>
        <taxon>Polyphaga</taxon>
        <taxon>Elateriformia</taxon>
        <taxon>Elateroidea</taxon>
        <taxon>Elateridae</taxon>
        <taxon>Agrypninae</taxon>
        <taxon>Pyrophorini</taxon>
        <taxon>Ignelater</taxon>
    </lineage>
</organism>
<dbReference type="GO" id="GO:0016592">
    <property type="term" value="C:mediator complex"/>
    <property type="evidence" value="ECO:0007669"/>
    <property type="project" value="TreeGrafter"/>
</dbReference>
<evidence type="ECO:0000256" key="1">
    <source>
        <dbReference type="ARBA" id="ARBA00004123"/>
    </source>
</evidence>
<dbReference type="AlphaFoldDB" id="A0A8K0D023"/>
<dbReference type="OrthoDB" id="2286203at2759"/>
<keyword evidence="13" id="KW-1185">Reference proteome</keyword>
<reference evidence="12" key="1">
    <citation type="submission" date="2019-08" db="EMBL/GenBank/DDBJ databases">
        <title>The genome of the North American firefly Photinus pyralis.</title>
        <authorList>
            <consortium name="Photinus pyralis genome working group"/>
            <person name="Fallon T.R."/>
            <person name="Sander Lower S.E."/>
            <person name="Weng J.-K."/>
        </authorList>
    </citation>
    <scope>NUCLEOTIDE SEQUENCE</scope>
    <source>
        <strain evidence="12">TRF0915ILg1</strain>
        <tissue evidence="12">Whole body</tissue>
    </source>
</reference>
<keyword evidence="5 10" id="KW-0175">Coiled coil</keyword>
<sequence length="274" mass="30325">MKEASASPPVSAMATPTNGSGNLVDEFEEAFQHCLNVLTKEEAVGSTDKDDIRTEVEQTTLRFIDLARQMEAFFLQKRFLLSALKPEMVVKEDINELRLELARKEELLKRHYEKIAVWQNLLADLQGYAKSPAQGSSSQNIINNGGSVPQSPIGSMPGNQTPNQMMVSGMSPTMQQQMQQQQLQQMQQQQQMQLQQQQQQMQQLQQQMQVPPGMGGSSVGVGPGMMSPQQAMFMQQQGLGGPRAPFPQQGGLLQGPLAYLEKTTSNIGMTDGRR</sequence>
<keyword evidence="4" id="KW-0805">Transcription regulation</keyword>
<dbReference type="Pfam" id="PF11594">
    <property type="entry name" value="Med28"/>
    <property type="match status" value="1"/>
</dbReference>
<proteinExistence type="inferred from homology"/>
<protein>
    <recommendedName>
        <fullName evidence="3">Mediator of RNA polymerase II transcription subunit 28</fullName>
    </recommendedName>
    <alternativeName>
        <fullName evidence="9">Mediator complex subunit 28</fullName>
    </alternativeName>
</protein>
<evidence type="ECO:0000256" key="4">
    <source>
        <dbReference type="ARBA" id="ARBA00023015"/>
    </source>
</evidence>
<feature type="coiled-coil region" evidence="10">
    <location>
        <begin position="178"/>
        <end position="207"/>
    </location>
</feature>
<gene>
    <name evidence="12" type="ORF">ILUMI_12601</name>
</gene>
<dbReference type="PANTHER" id="PTHR13512">
    <property type="entry name" value="MEDIATOR COMPLEX SUBUNIT 28"/>
    <property type="match status" value="1"/>
</dbReference>
<evidence type="ECO:0000256" key="9">
    <source>
        <dbReference type="ARBA" id="ARBA00031964"/>
    </source>
</evidence>
<evidence type="ECO:0000256" key="6">
    <source>
        <dbReference type="ARBA" id="ARBA00023159"/>
    </source>
</evidence>
<comment type="caution">
    <text evidence="12">The sequence shown here is derived from an EMBL/GenBank/DDBJ whole genome shotgun (WGS) entry which is preliminary data.</text>
</comment>
<dbReference type="Proteomes" id="UP000801492">
    <property type="component" value="Unassembled WGS sequence"/>
</dbReference>
<evidence type="ECO:0000256" key="3">
    <source>
        <dbReference type="ARBA" id="ARBA00019683"/>
    </source>
</evidence>
<evidence type="ECO:0000256" key="2">
    <source>
        <dbReference type="ARBA" id="ARBA00005571"/>
    </source>
</evidence>
<evidence type="ECO:0000256" key="7">
    <source>
        <dbReference type="ARBA" id="ARBA00023163"/>
    </source>
</evidence>
<comment type="similarity">
    <text evidence="2">Belongs to the Mediator complex subunit 28 family.</text>
</comment>
<evidence type="ECO:0000313" key="12">
    <source>
        <dbReference type="EMBL" id="KAF2893572.1"/>
    </source>
</evidence>
<accession>A0A8K0D023</accession>